<protein>
    <submittedName>
        <fullName evidence="1">Uncharacterized protein</fullName>
    </submittedName>
</protein>
<organism evidence="1 2">
    <name type="scientific">Portunus trituberculatus</name>
    <name type="common">Swimming crab</name>
    <name type="synonym">Neptunus trituberculatus</name>
    <dbReference type="NCBI Taxonomy" id="210409"/>
    <lineage>
        <taxon>Eukaryota</taxon>
        <taxon>Metazoa</taxon>
        <taxon>Ecdysozoa</taxon>
        <taxon>Arthropoda</taxon>
        <taxon>Crustacea</taxon>
        <taxon>Multicrustacea</taxon>
        <taxon>Malacostraca</taxon>
        <taxon>Eumalacostraca</taxon>
        <taxon>Eucarida</taxon>
        <taxon>Decapoda</taxon>
        <taxon>Pleocyemata</taxon>
        <taxon>Brachyura</taxon>
        <taxon>Eubrachyura</taxon>
        <taxon>Portunoidea</taxon>
        <taxon>Portunidae</taxon>
        <taxon>Portuninae</taxon>
        <taxon>Portunus</taxon>
    </lineage>
</organism>
<dbReference type="AlphaFoldDB" id="A0A5B7ELQ9"/>
<comment type="caution">
    <text evidence="1">The sequence shown here is derived from an EMBL/GenBank/DDBJ whole genome shotgun (WGS) entry which is preliminary data.</text>
</comment>
<reference evidence="1 2" key="1">
    <citation type="submission" date="2019-05" db="EMBL/GenBank/DDBJ databases">
        <title>Another draft genome of Portunus trituberculatus and its Hox gene families provides insights of decapod evolution.</title>
        <authorList>
            <person name="Jeong J.-H."/>
            <person name="Song I."/>
            <person name="Kim S."/>
            <person name="Choi T."/>
            <person name="Kim D."/>
            <person name="Ryu S."/>
            <person name="Kim W."/>
        </authorList>
    </citation>
    <scope>NUCLEOTIDE SEQUENCE [LARGE SCALE GENOMIC DNA]</scope>
    <source>
        <tissue evidence="1">Muscle</tissue>
    </source>
</reference>
<sequence length="108" mass="12488">MWLLGKTSLGFSLHWSITGSGRGSHSAVPRKFQVKETPCTQLECHDSRHEVNYRITSVLLLYEPYRLSYLSWIYNKHSYWQTTITGNVLKALQQQTLAFTLTSVLVIR</sequence>
<dbReference type="EMBL" id="VSRR010002818">
    <property type="protein sequence ID" value="MPC33364.1"/>
    <property type="molecule type" value="Genomic_DNA"/>
</dbReference>
<proteinExistence type="predicted"/>
<accession>A0A5B7ELQ9</accession>
<name>A0A5B7ELQ9_PORTR</name>
<evidence type="ECO:0000313" key="2">
    <source>
        <dbReference type="Proteomes" id="UP000324222"/>
    </source>
</evidence>
<dbReference type="Proteomes" id="UP000324222">
    <property type="component" value="Unassembled WGS sequence"/>
</dbReference>
<gene>
    <name evidence="1" type="ORF">E2C01_026712</name>
</gene>
<evidence type="ECO:0000313" key="1">
    <source>
        <dbReference type="EMBL" id="MPC33364.1"/>
    </source>
</evidence>
<keyword evidence="2" id="KW-1185">Reference proteome</keyword>